<dbReference type="InterPro" id="IPR000594">
    <property type="entry name" value="ThiF_NAD_FAD-bd"/>
</dbReference>
<dbReference type="Gene3D" id="3.40.50.720">
    <property type="entry name" value="NAD(P)-binding Rossmann-like Domain"/>
    <property type="match status" value="1"/>
</dbReference>
<dbReference type="RefSeq" id="WP_036240536.1">
    <property type="nucleotide sequence ID" value="NZ_BSOR01000015.1"/>
</dbReference>
<dbReference type="EMBL" id="BSOR01000015">
    <property type="protein sequence ID" value="GLR63338.1"/>
    <property type="molecule type" value="Genomic_DNA"/>
</dbReference>
<dbReference type="PANTHER" id="PTHR43267">
    <property type="entry name" value="TRNA THREONYLCARBAMOYLADENOSINE DEHYDRATASE"/>
    <property type="match status" value="1"/>
</dbReference>
<dbReference type="SUPFAM" id="SSF69572">
    <property type="entry name" value="Activating enzymes of the ubiquitin-like proteins"/>
    <property type="match status" value="1"/>
</dbReference>
<keyword evidence="3" id="KW-1185">Reference proteome</keyword>
<dbReference type="InterPro" id="IPR035985">
    <property type="entry name" value="Ubiquitin-activating_enz"/>
</dbReference>
<accession>A0ABQ5ZVK5</accession>
<proteinExistence type="predicted"/>
<reference evidence="3" key="1">
    <citation type="journal article" date="2019" name="Int. J. Syst. Evol. Microbiol.">
        <title>The Global Catalogue of Microorganisms (GCM) 10K type strain sequencing project: providing services to taxonomists for standard genome sequencing and annotation.</title>
        <authorList>
            <consortium name="The Broad Institute Genomics Platform"/>
            <consortium name="The Broad Institute Genome Sequencing Center for Infectious Disease"/>
            <person name="Wu L."/>
            <person name="Ma J."/>
        </authorList>
    </citation>
    <scope>NUCLEOTIDE SEQUENCE [LARGE SCALE GENOMIC DNA]</scope>
    <source>
        <strain evidence="3">NBRC 100033</strain>
    </source>
</reference>
<dbReference type="Proteomes" id="UP001156682">
    <property type="component" value="Unassembled WGS sequence"/>
</dbReference>
<dbReference type="InterPro" id="IPR045886">
    <property type="entry name" value="ThiF/MoeB/HesA"/>
</dbReference>
<evidence type="ECO:0000313" key="3">
    <source>
        <dbReference type="Proteomes" id="UP001156682"/>
    </source>
</evidence>
<sequence>MVGQHLSDSYLFRFGGIARLYGQEALVKLASSKVAVIGIGGVGSWTAEALVRTGVGEVTLYDLDDVCTSNINRQLHALDTTVGQSKVEVMAERLLQINPEAKINALSRFVTLNNLAEELDQGFDAVIDATDTVPVKAGIINWCRRNKVRLVVVGGAGGQVDPRLIKTDDLVRTTQDPLLAKVRNLLRRDYGFTRDTKKRFNVECVYSTEQLVYPQADGSVACKKPDLGEALKLDCASGFGSVTFVTGTFGFIAAQRVIDRLIKK</sequence>
<organism evidence="2 3">
    <name type="scientific">Marinospirillum insulare</name>
    <dbReference type="NCBI Taxonomy" id="217169"/>
    <lineage>
        <taxon>Bacteria</taxon>
        <taxon>Pseudomonadati</taxon>
        <taxon>Pseudomonadota</taxon>
        <taxon>Gammaproteobacteria</taxon>
        <taxon>Oceanospirillales</taxon>
        <taxon>Oceanospirillaceae</taxon>
        <taxon>Marinospirillum</taxon>
    </lineage>
</organism>
<protein>
    <submittedName>
        <fullName evidence="2">tRNA cyclic N6-threonylcarbamoyladenosine(37) synthase TcdA</fullName>
    </submittedName>
</protein>
<evidence type="ECO:0000259" key="1">
    <source>
        <dbReference type="Pfam" id="PF00899"/>
    </source>
</evidence>
<dbReference type="NCBIfam" id="NF011696">
    <property type="entry name" value="PRK15116.1"/>
    <property type="match status" value="1"/>
</dbReference>
<evidence type="ECO:0000313" key="2">
    <source>
        <dbReference type="EMBL" id="GLR63338.1"/>
    </source>
</evidence>
<dbReference type="PANTHER" id="PTHR43267:SF1">
    <property type="entry name" value="TRNA THREONYLCARBAMOYLADENOSINE DEHYDRATASE"/>
    <property type="match status" value="1"/>
</dbReference>
<dbReference type="CDD" id="cd00755">
    <property type="entry name" value="YgdL_like"/>
    <property type="match status" value="1"/>
</dbReference>
<gene>
    <name evidence="2" type="ORF">GCM10007878_07730</name>
</gene>
<comment type="caution">
    <text evidence="2">The sequence shown here is derived from an EMBL/GenBank/DDBJ whole genome shotgun (WGS) entry which is preliminary data.</text>
</comment>
<dbReference type="Pfam" id="PF00899">
    <property type="entry name" value="ThiF"/>
    <property type="match status" value="1"/>
</dbReference>
<feature type="domain" description="THIF-type NAD/FAD binding fold" evidence="1">
    <location>
        <begin position="19"/>
        <end position="260"/>
    </location>
</feature>
<name>A0ABQ5ZVK5_9GAMM</name>